<evidence type="ECO:0000313" key="3">
    <source>
        <dbReference type="Proteomes" id="UP000887013"/>
    </source>
</evidence>
<feature type="compositionally biased region" description="Polar residues" evidence="1">
    <location>
        <begin position="52"/>
        <end position="64"/>
    </location>
</feature>
<gene>
    <name evidence="2" type="ORF">NPIL_43311</name>
</gene>
<dbReference type="EMBL" id="BMAW01015845">
    <property type="protein sequence ID" value="GFT45824.1"/>
    <property type="molecule type" value="Genomic_DNA"/>
</dbReference>
<proteinExistence type="predicted"/>
<reference evidence="2" key="1">
    <citation type="submission" date="2020-08" db="EMBL/GenBank/DDBJ databases">
        <title>Multicomponent nature underlies the extraordinary mechanical properties of spider dragline silk.</title>
        <authorList>
            <person name="Kono N."/>
            <person name="Nakamura H."/>
            <person name="Mori M."/>
            <person name="Yoshida Y."/>
            <person name="Ohtoshi R."/>
            <person name="Malay A.D."/>
            <person name="Moran D.A.P."/>
            <person name="Tomita M."/>
            <person name="Numata K."/>
            <person name="Arakawa K."/>
        </authorList>
    </citation>
    <scope>NUCLEOTIDE SEQUENCE</scope>
</reference>
<accession>A0A8X6P1D1</accession>
<evidence type="ECO:0000256" key="1">
    <source>
        <dbReference type="SAM" id="MobiDB-lite"/>
    </source>
</evidence>
<feature type="region of interest" description="Disordered" evidence="1">
    <location>
        <begin position="28"/>
        <end position="64"/>
    </location>
</feature>
<organism evidence="2 3">
    <name type="scientific">Nephila pilipes</name>
    <name type="common">Giant wood spider</name>
    <name type="synonym">Nephila maculata</name>
    <dbReference type="NCBI Taxonomy" id="299642"/>
    <lineage>
        <taxon>Eukaryota</taxon>
        <taxon>Metazoa</taxon>
        <taxon>Ecdysozoa</taxon>
        <taxon>Arthropoda</taxon>
        <taxon>Chelicerata</taxon>
        <taxon>Arachnida</taxon>
        <taxon>Araneae</taxon>
        <taxon>Araneomorphae</taxon>
        <taxon>Entelegynae</taxon>
        <taxon>Araneoidea</taxon>
        <taxon>Nephilidae</taxon>
        <taxon>Nephila</taxon>
    </lineage>
</organism>
<name>A0A8X6P1D1_NEPPI</name>
<comment type="caution">
    <text evidence="2">The sequence shown here is derived from an EMBL/GenBank/DDBJ whole genome shotgun (WGS) entry which is preliminary data.</text>
</comment>
<evidence type="ECO:0000313" key="2">
    <source>
        <dbReference type="EMBL" id="GFT45824.1"/>
    </source>
</evidence>
<protein>
    <submittedName>
        <fullName evidence="2">Uncharacterized protein</fullName>
    </submittedName>
</protein>
<dbReference type="Proteomes" id="UP000887013">
    <property type="component" value="Unassembled WGS sequence"/>
</dbReference>
<dbReference type="AlphaFoldDB" id="A0A8X6P1D1"/>
<keyword evidence="3" id="KW-1185">Reference proteome</keyword>
<sequence>MDRSDIVVANSVNSNSITSAHKFRRGSAGLKMPNSTLPTERFVGGRLGDPVKQNSNDVRPSGITTPDLIRRRRTQVGSCHTPTINSEANRAALFHFTVGRLEHFLRGGDSQGRMKW</sequence>